<organism evidence="2 3">
    <name type="scientific">Aphis craccivora</name>
    <name type="common">Cowpea aphid</name>
    <dbReference type="NCBI Taxonomy" id="307492"/>
    <lineage>
        <taxon>Eukaryota</taxon>
        <taxon>Metazoa</taxon>
        <taxon>Ecdysozoa</taxon>
        <taxon>Arthropoda</taxon>
        <taxon>Hexapoda</taxon>
        <taxon>Insecta</taxon>
        <taxon>Pterygota</taxon>
        <taxon>Neoptera</taxon>
        <taxon>Paraneoptera</taxon>
        <taxon>Hemiptera</taxon>
        <taxon>Sternorrhyncha</taxon>
        <taxon>Aphidomorpha</taxon>
        <taxon>Aphidoidea</taxon>
        <taxon>Aphididae</taxon>
        <taxon>Aphidini</taxon>
        <taxon>Aphis</taxon>
        <taxon>Aphis</taxon>
    </lineage>
</organism>
<dbReference type="InterPro" id="IPR039249">
    <property type="entry name" value="GPATCH11"/>
</dbReference>
<dbReference type="GO" id="GO:0000776">
    <property type="term" value="C:kinetochore"/>
    <property type="evidence" value="ECO:0007669"/>
    <property type="project" value="TreeGrafter"/>
</dbReference>
<feature type="domain" description="DUF4187" evidence="1">
    <location>
        <begin position="107"/>
        <end position="161"/>
    </location>
</feature>
<dbReference type="PANTHER" id="PTHR21032:SF0">
    <property type="entry name" value="G PATCH DOMAIN-CONTAINING PROTEIN 11"/>
    <property type="match status" value="1"/>
</dbReference>
<keyword evidence="3" id="KW-1185">Reference proteome</keyword>
<feature type="non-terminal residue" evidence="2">
    <location>
        <position position="1"/>
    </location>
</feature>
<evidence type="ECO:0000313" key="3">
    <source>
        <dbReference type="Proteomes" id="UP000478052"/>
    </source>
</evidence>
<proteinExistence type="predicted"/>
<dbReference type="Pfam" id="PF13821">
    <property type="entry name" value="DUF4187"/>
    <property type="match status" value="1"/>
</dbReference>
<name>A0A6G0YW15_APHCR</name>
<dbReference type="SMART" id="SM01173">
    <property type="entry name" value="DUF4187"/>
    <property type="match status" value="1"/>
</dbReference>
<protein>
    <submittedName>
        <fullName evidence="2">G patch domain-containing protein 11-like</fullName>
    </submittedName>
</protein>
<gene>
    <name evidence="2" type="ORF">FWK35_00015100</name>
</gene>
<dbReference type="InterPro" id="IPR025239">
    <property type="entry name" value="DUF4187"/>
</dbReference>
<dbReference type="OrthoDB" id="786951at2759"/>
<dbReference type="EMBL" id="VUJU01002189">
    <property type="protein sequence ID" value="KAF0762229.1"/>
    <property type="molecule type" value="Genomic_DNA"/>
</dbReference>
<accession>A0A6G0YW15</accession>
<dbReference type="AlphaFoldDB" id="A0A6G0YW15"/>
<comment type="caution">
    <text evidence="2">The sequence shown here is derived from an EMBL/GenBank/DDBJ whole genome shotgun (WGS) entry which is preliminary data.</text>
</comment>
<dbReference type="Proteomes" id="UP000478052">
    <property type="component" value="Unassembled WGS sequence"/>
</dbReference>
<evidence type="ECO:0000259" key="1">
    <source>
        <dbReference type="SMART" id="SM01173"/>
    </source>
</evidence>
<reference evidence="2 3" key="1">
    <citation type="submission" date="2019-08" db="EMBL/GenBank/DDBJ databases">
        <title>Whole genome of Aphis craccivora.</title>
        <authorList>
            <person name="Voronova N.V."/>
            <person name="Shulinski R.S."/>
            <person name="Bandarenka Y.V."/>
            <person name="Zhorov D.G."/>
            <person name="Warner D."/>
        </authorList>
    </citation>
    <scope>NUCLEOTIDE SEQUENCE [LARGE SCALE GENOMIC DNA]</scope>
    <source>
        <strain evidence="2">180601</strain>
        <tissue evidence="2">Whole Body</tissue>
    </source>
</reference>
<sequence length="161" mass="19244">NRNNMGRAEKKRESFVWFKCKGSGQEAALKQIKGMKKSITRNNRSAELFSRFEYRERTIAQLVAAQLNLYNLWRSQLICYDLDFKRGIQEPSEKFFWPKRAFEVDTNEPVQEEGVLSIDEQLEILNTYLRQTYYYCLYCVKVYDNETDLMEKCPGRNRLNH</sequence>
<evidence type="ECO:0000313" key="2">
    <source>
        <dbReference type="EMBL" id="KAF0762229.1"/>
    </source>
</evidence>
<dbReference type="PANTHER" id="PTHR21032">
    <property type="entry name" value="G PATCH DOMAIN-CONTAINING PROTEIN 11"/>
    <property type="match status" value="1"/>
</dbReference>